<organism evidence="1 2">
    <name type="scientific">Scleroderma citrinum Foug A</name>
    <dbReference type="NCBI Taxonomy" id="1036808"/>
    <lineage>
        <taxon>Eukaryota</taxon>
        <taxon>Fungi</taxon>
        <taxon>Dikarya</taxon>
        <taxon>Basidiomycota</taxon>
        <taxon>Agaricomycotina</taxon>
        <taxon>Agaricomycetes</taxon>
        <taxon>Agaricomycetidae</taxon>
        <taxon>Boletales</taxon>
        <taxon>Sclerodermatineae</taxon>
        <taxon>Sclerodermataceae</taxon>
        <taxon>Scleroderma</taxon>
    </lineage>
</organism>
<reference evidence="2" key="2">
    <citation type="submission" date="2015-01" db="EMBL/GenBank/DDBJ databases">
        <title>Evolutionary Origins and Diversification of the Mycorrhizal Mutualists.</title>
        <authorList>
            <consortium name="DOE Joint Genome Institute"/>
            <consortium name="Mycorrhizal Genomics Consortium"/>
            <person name="Kohler A."/>
            <person name="Kuo A."/>
            <person name="Nagy L.G."/>
            <person name="Floudas D."/>
            <person name="Copeland A."/>
            <person name="Barry K.W."/>
            <person name="Cichocki N."/>
            <person name="Veneault-Fourrey C."/>
            <person name="LaButti K."/>
            <person name="Lindquist E.A."/>
            <person name="Lipzen A."/>
            <person name="Lundell T."/>
            <person name="Morin E."/>
            <person name="Murat C."/>
            <person name="Riley R."/>
            <person name="Ohm R."/>
            <person name="Sun H."/>
            <person name="Tunlid A."/>
            <person name="Henrissat B."/>
            <person name="Grigoriev I.V."/>
            <person name="Hibbett D.S."/>
            <person name="Martin F."/>
        </authorList>
    </citation>
    <scope>NUCLEOTIDE SEQUENCE [LARGE SCALE GENOMIC DNA]</scope>
    <source>
        <strain evidence="2">Foug A</strain>
    </source>
</reference>
<dbReference type="InParanoid" id="A0A0C2ZIV5"/>
<protein>
    <submittedName>
        <fullName evidence="1">Uncharacterized protein</fullName>
    </submittedName>
</protein>
<name>A0A0C2ZIV5_9AGAM</name>
<proteinExistence type="predicted"/>
<gene>
    <name evidence="1" type="ORF">SCLCIDRAFT_32438</name>
</gene>
<reference evidence="1 2" key="1">
    <citation type="submission" date="2014-04" db="EMBL/GenBank/DDBJ databases">
        <authorList>
            <consortium name="DOE Joint Genome Institute"/>
            <person name="Kuo A."/>
            <person name="Kohler A."/>
            <person name="Nagy L.G."/>
            <person name="Floudas D."/>
            <person name="Copeland A."/>
            <person name="Barry K.W."/>
            <person name="Cichocki N."/>
            <person name="Veneault-Fourrey C."/>
            <person name="LaButti K."/>
            <person name="Lindquist E.A."/>
            <person name="Lipzen A."/>
            <person name="Lundell T."/>
            <person name="Morin E."/>
            <person name="Murat C."/>
            <person name="Sun H."/>
            <person name="Tunlid A."/>
            <person name="Henrissat B."/>
            <person name="Grigoriev I.V."/>
            <person name="Hibbett D.S."/>
            <person name="Martin F."/>
            <person name="Nordberg H.P."/>
            <person name="Cantor M.N."/>
            <person name="Hua S.X."/>
        </authorList>
    </citation>
    <scope>NUCLEOTIDE SEQUENCE [LARGE SCALE GENOMIC DNA]</scope>
    <source>
        <strain evidence="1 2">Foug A</strain>
    </source>
</reference>
<dbReference type="AlphaFoldDB" id="A0A0C2ZIV5"/>
<dbReference type="OrthoDB" id="2681139at2759"/>
<keyword evidence="2" id="KW-1185">Reference proteome</keyword>
<dbReference type="STRING" id="1036808.A0A0C2ZIV5"/>
<dbReference type="HOGENOM" id="CLU_1787960_0_0_1"/>
<sequence>MFTVPNVFESHIPSAQAALQTLSLKDDGECSSKRVKKKEQSSTPALLVGVQGSLTYLASIISASSPAAAQQRITDKLETACAKLEEQDGDLPINVKIPTMEAFRDGKNVIDLYMLAHDKDLRRKWLRPVFITLVFYQRITNLSGL</sequence>
<accession>A0A0C2ZIV5</accession>
<evidence type="ECO:0000313" key="2">
    <source>
        <dbReference type="Proteomes" id="UP000053989"/>
    </source>
</evidence>
<dbReference type="Proteomes" id="UP000053989">
    <property type="component" value="Unassembled WGS sequence"/>
</dbReference>
<evidence type="ECO:0000313" key="1">
    <source>
        <dbReference type="EMBL" id="KIM52687.1"/>
    </source>
</evidence>
<dbReference type="EMBL" id="KN822202">
    <property type="protein sequence ID" value="KIM52687.1"/>
    <property type="molecule type" value="Genomic_DNA"/>
</dbReference>